<dbReference type="AlphaFoldDB" id="A0A5H2YGL3"/>
<reference evidence="1" key="1">
    <citation type="journal article" date="2019" name="Science">
        <title>Mutation of a bHLH transcription factor allowed almond domestication.</title>
        <authorList>
            <person name="Sanchez-Perez R."/>
            <person name="Pavan S."/>
            <person name="Mazzeo R."/>
            <person name="Moldovan C."/>
            <person name="Aiese Cigliano R."/>
            <person name="Del Cueto J."/>
            <person name="Ricciardi F."/>
            <person name="Lotti C."/>
            <person name="Ricciardi L."/>
            <person name="Dicenta F."/>
            <person name="Lopez-Marques R.L."/>
            <person name="Lindberg Moller B."/>
        </authorList>
    </citation>
    <scope>NUCLEOTIDE SEQUENCE</scope>
</reference>
<dbReference type="EMBL" id="AP021794">
    <property type="protein sequence ID" value="BBN70310.1"/>
    <property type="molecule type" value="Genomic_DNA"/>
</dbReference>
<accession>A0A5H2YGL3</accession>
<evidence type="ECO:0000313" key="1">
    <source>
        <dbReference type="EMBL" id="BBN70310.1"/>
    </source>
</evidence>
<dbReference type="GO" id="GO:0016301">
    <property type="term" value="F:kinase activity"/>
    <property type="evidence" value="ECO:0007669"/>
    <property type="project" value="UniProtKB-KW"/>
</dbReference>
<sequence>MQANCSSEHKLNGVFFKRYVPTYAHRRQGLPPLQTSCSSEHNLNGVFFKPYVPDIRAQTSCSSSTNSMESFSSAMSPTYAYRRQALSSLETSCSLEHKLNGVIFMRYVPDIHTGDEPSLHCRQATS</sequence>
<organism evidence="1">
    <name type="scientific">Prunus dulcis</name>
    <name type="common">Almond</name>
    <name type="synonym">Amygdalus dulcis</name>
    <dbReference type="NCBI Taxonomy" id="3755"/>
    <lineage>
        <taxon>Eukaryota</taxon>
        <taxon>Viridiplantae</taxon>
        <taxon>Streptophyta</taxon>
        <taxon>Embryophyta</taxon>
        <taxon>Tracheophyta</taxon>
        <taxon>Spermatophyta</taxon>
        <taxon>Magnoliopsida</taxon>
        <taxon>eudicotyledons</taxon>
        <taxon>Gunneridae</taxon>
        <taxon>Pentapetalae</taxon>
        <taxon>rosids</taxon>
        <taxon>fabids</taxon>
        <taxon>Rosales</taxon>
        <taxon>Rosaceae</taxon>
        <taxon>Amygdaloideae</taxon>
        <taxon>Amygdaleae</taxon>
        <taxon>Prunus</taxon>
    </lineage>
</organism>
<gene>
    <name evidence="1" type="ORF">Prudu_1457S000100</name>
</gene>
<keyword evidence="1" id="KW-0418">Kinase</keyword>
<name>A0A5H2YGL3_PRUDU</name>
<proteinExistence type="predicted"/>
<protein>
    <submittedName>
        <fullName evidence="1">Protein kinase superfamily protein</fullName>
    </submittedName>
</protein>
<keyword evidence="1" id="KW-0808">Transferase</keyword>